<evidence type="ECO:0000259" key="1">
    <source>
        <dbReference type="Pfam" id="PF13456"/>
    </source>
</evidence>
<dbReference type="SUPFAM" id="SSF53098">
    <property type="entry name" value="Ribonuclease H-like"/>
    <property type="match status" value="1"/>
</dbReference>
<evidence type="ECO:0000313" key="3">
    <source>
        <dbReference type="Proteomes" id="UP001179952"/>
    </source>
</evidence>
<dbReference type="Proteomes" id="UP001179952">
    <property type="component" value="Unassembled WGS sequence"/>
</dbReference>
<dbReference type="Pfam" id="PF13456">
    <property type="entry name" value="RVT_3"/>
    <property type="match status" value="1"/>
</dbReference>
<dbReference type="InterPro" id="IPR002156">
    <property type="entry name" value="RNaseH_domain"/>
</dbReference>
<keyword evidence="3" id="KW-1185">Reference proteome</keyword>
<dbReference type="Gene3D" id="3.30.420.10">
    <property type="entry name" value="Ribonuclease H-like superfamily/Ribonuclease H"/>
    <property type="match status" value="1"/>
</dbReference>
<dbReference type="GO" id="GO:0003676">
    <property type="term" value="F:nucleic acid binding"/>
    <property type="evidence" value="ECO:0007669"/>
    <property type="project" value="InterPro"/>
</dbReference>
<organism evidence="2 3">
    <name type="scientific">Acorus gramineus</name>
    <name type="common">Dwarf sweet flag</name>
    <dbReference type="NCBI Taxonomy" id="55184"/>
    <lineage>
        <taxon>Eukaryota</taxon>
        <taxon>Viridiplantae</taxon>
        <taxon>Streptophyta</taxon>
        <taxon>Embryophyta</taxon>
        <taxon>Tracheophyta</taxon>
        <taxon>Spermatophyta</taxon>
        <taxon>Magnoliopsida</taxon>
        <taxon>Liliopsida</taxon>
        <taxon>Acoraceae</taxon>
        <taxon>Acorus</taxon>
    </lineage>
</organism>
<accession>A0AAV9ADR7</accession>
<name>A0AAV9ADR7_ACOGR</name>
<dbReference type="GO" id="GO:0004523">
    <property type="term" value="F:RNA-DNA hybrid ribonuclease activity"/>
    <property type="evidence" value="ECO:0007669"/>
    <property type="project" value="InterPro"/>
</dbReference>
<dbReference type="PANTHER" id="PTHR47723:SF19">
    <property type="entry name" value="POLYNUCLEOTIDYL TRANSFERASE, RIBONUCLEASE H-LIKE SUPERFAMILY PROTEIN"/>
    <property type="match status" value="1"/>
</dbReference>
<dbReference type="InterPro" id="IPR053151">
    <property type="entry name" value="RNase_H-like"/>
</dbReference>
<dbReference type="InterPro" id="IPR044730">
    <property type="entry name" value="RNase_H-like_dom_plant"/>
</dbReference>
<dbReference type="InterPro" id="IPR012337">
    <property type="entry name" value="RNaseH-like_sf"/>
</dbReference>
<reference evidence="2" key="2">
    <citation type="submission" date="2023-06" db="EMBL/GenBank/DDBJ databases">
        <authorList>
            <person name="Ma L."/>
            <person name="Liu K.-W."/>
            <person name="Li Z."/>
            <person name="Hsiao Y.-Y."/>
            <person name="Qi Y."/>
            <person name="Fu T."/>
            <person name="Tang G."/>
            <person name="Zhang D."/>
            <person name="Sun W.-H."/>
            <person name="Liu D.-K."/>
            <person name="Li Y."/>
            <person name="Chen G.-Z."/>
            <person name="Liu X.-D."/>
            <person name="Liao X.-Y."/>
            <person name="Jiang Y.-T."/>
            <person name="Yu X."/>
            <person name="Hao Y."/>
            <person name="Huang J."/>
            <person name="Zhao X.-W."/>
            <person name="Ke S."/>
            <person name="Chen Y.-Y."/>
            <person name="Wu W.-L."/>
            <person name="Hsu J.-L."/>
            <person name="Lin Y.-F."/>
            <person name="Huang M.-D."/>
            <person name="Li C.-Y."/>
            <person name="Huang L."/>
            <person name="Wang Z.-W."/>
            <person name="Zhao X."/>
            <person name="Zhong W.-Y."/>
            <person name="Peng D.-H."/>
            <person name="Ahmad S."/>
            <person name="Lan S."/>
            <person name="Zhang J.-S."/>
            <person name="Tsai W.-C."/>
            <person name="Van De Peer Y."/>
            <person name="Liu Z.-J."/>
        </authorList>
    </citation>
    <scope>NUCLEOTIDE SEQUENCE</scope>
    <source>
        <strain evidence="2">SCP</strain>
        <tissue evidence="2">Leaves</tissue>
    </source>
</reference>
<protein>
    <recommendedName>
        <fullName evidence="1">RNase H type-1 domain-containing protein</fullName>
    </recommendedName>
</protein>
<sequence length="230" mass="26187">MERNSRIFSGKFNHKVLLLKRIMVDITRNCSCLSLKGVMSPTILKFESFSISIFEINASDSLVRWIPPQAGWIKINSDSSLSDDRGGYGALLRSDKANFIYAIMGRIELPSINLLELKAIEEGLWLAVRLNFPNVWIETDSTTTCAWVLRKGFRPWSSIRSLRHIHQGLLLLQNWKITHIHHEGNSPADILASSQSVRGVTTISPSQLWHELWTALELDKVGTQYTRCRI</sequence>
<evidence type="ECO:0000313" key="2">
    <source>
        <dbReference type="EMBL" id="KAK1262131.1"/>
    </source>
</evidence>
<feature type="domain" description="RNase H type-1" evidence="1">
    <location>
        <begin position="78"/>
        <end position="193"/>
    </location>
</feature>
<comment type="caution">
    <text evidence="2">The sequence shown here is derived from an EMBL/GenBank/DDBJ whole genome shotgun (WGS) entry which is preliminary data.</text>
</comment>
<dbReference type="InterPro" id="IPR036397">
    <property type="entry name" value="RNaseH_sf"/>
</dbReference>
<reference evidence="2" key="1">
    <citation type="journal article" date="2023" name="Nat. Commun.">
        <title>Diploid and tetraploid genomes of Acorus and the evolution of monocots.</title>
        <authorList>
            <person name="Ma L."/>
            <person name="Liu K.W."/>
            <person name="Li Z."/>
            <person name="Hsiao Y.Y."/>
            <person name="Qi Y."/>
            <person name="Fu T."/>
            <person name="Tang G.D."/>
            <person name="Zhang D."/>
            <person name="Sun W.H."/>
            <person name="Liu D.K."/>
            <person name="Li Y."/>
            <person name="Chen G.Z."/>
            <person name="Liu X.D."/>
            <person name="Liao X.Y."/>
            <person name="Jiang Y.T."/>
            <person name="Yu X."/>
            <person name="Hao Y."/>
            <person name="Huang J."/>
            <person name="Zhao X.W."/>
            <person name="Ke S."/>
            <person name="Chen Y.Y."/>
            <person name="Wu W.L."/>
            <person name="Hsu J.L."/>
            <person name="Lin Y.F."/>
            <person name="Huang M.D."/>
            <person name="Li C.Y."/>
            <person name="Huang L."/>
            <person name="Wang Z.W."/>
            <person name="Zhao X."/>
            <person name="Zhong W.Y."/>
            <person name="Peng D.H."/>
            <person name="Ahmad S."/>
            <person name="Lan S."/>
            <person name="Zhang J.S."/>
            <person name="Tsai W.C."/>
            <person name="Van de Peer Y."/>
            <person name="Liu Z.J."/>
        </authorList>
    </citation>
    <scope>NUCLEOTIDE SEQUENCE</scope>
    <source>
        <strain evidence="2">SCP</strain>
    </source>
</reference>
<dbReference type="EMBL" id="JAUJYN010000010">
    <property type="protein sequence ID" value="KAK1262131.1"/>
    <property type="molecule type" value="Genomic_DNA"/>
</dbReference>
<dbReference type="CDD" id="cd06222">
    <property type="entry name" value="RNase_H_like"/>
    <property type="match status" value="1"/>
</dbReference>
<gene>
    <name evidence="2" type="ORF">QJS04_geneDACA020464</name>
</gene>
<dbReference type="AlphaFoldDB" id="A0AAV9ADR7"/>
<dbReference type="PANTHER" id="PTHR47723">
    <property type="entry name" value="OS05G0353850 PROTEIN"/>
    <property type="match status" value="1"/>
</dbReference>
<proteinExistence type="predicted"/>